<dbReference type="InterPro" id="IPR004045">
    <property type="entry name" value="Glutathione_S-Trfase_N"/>
</dbReference>
<dbReference type="Pfam" id="PF13417">
    <property type="entry name" value="GST_N_3"/>
    <property type="match status" value="1"/>
</dbReference>
<dbReference type="InterPro" id="IPR040079">
    <property type="entry name" value="Glutathione_S-Trfase"/>
</dbReference>
<dbReference type="InterPro" id="IPR004046">
    <property type="entry name" value="GST_C"/>
</dbReference>
<protein>
    <recommendedName>
        <fullName evidence="1">glutathione transferase</fullName>
        <ecNumber evidence="1">2.5.1.18</ecNumber>
    </recommendedName>
</protein>
<comment type="similarity">
    <text evidence="3">Belongs to the GST superfamily. Sigma family.</text>
</comment>
<name>A0A914CTN0_9BILA</name>
<dbReference type="GO" id="GO:0004602">
    <property type="term" value="F:glutathione peroxidase activity"/>
    <property type="evidence" value="ECO:0007669"/>
    <property type="project" value="UniProtKB-ARBA"/>
</dbReference>
<accession>A0A914CTN0</accession>
<evidence type="ECO:0000259" key="6">
    <source>
        <dbReference type="PROSITE" id="PS50405"/>
    </source>
</evidence>
<dbReference type="SFLD" id="SFLDG00363">
    <property type="entry name" value="AMPS_(cytGST):_Alpha-__Mu-__Pi"/>
    <property type="match status" value="1"/>
</dbReference>
<evidence type="ECO:0000256" key="2">
    <source>
        <dbReference type="ARBA" id="ARBA00022679"/>
    </source>
</evidence>
<dbReference type="Proteomes" id="UP000887540">
    <property type="component" value="Unplaced"/>
</dbReference>
<dbReference type="Pfam" id="PF14497">
    <property type="entry name" value="GST_C_3"/>
    <property type="match status" value="1"/>
</dbReference>
<evidence type="ECO:0000256" key="3">
    <source>
        <dbReference type="ARBA" id="ARBA00038317"/>
    </source>
</evidence>
<evidence type="ECO:0000256" key="4">
    <source>
        <dbReference type="ARBA" id="ARBA00047960"/>
    </source>
</evidence>
<dbReference type="GO" id="GO:0006749">
    <property type="term" value="P:glutathione metabolic process"/>
    <property type="evidence" value="ECO:0007669"/>
    <property type="project" value="TreeGrafter"/>
</dbReference>
<dbReference type="SFLD" id="SFLDS00019">
    <property type="entry name" value="Glutathione_Transferase_(cytos"/>
    <property type="match status" value="1"/>
</dbReference>
<reference evidence="8" key="1">
    <citation type="submission" date="2022-11" db="UniProtKB">
        <authorList>
            <consortium name="WormBaseParasite"/>
        </authorList>
    </citation>
    <scope>IDENTIFICATION</scope>
</reference>
<keyword evidence="7" id="KW-1185">Reference proteome</keyword>
<comment type="catalytic activity">
    <reaction evidence="4">
        <text>RX + glutathione = an S-substituted glutathione + a halide anion + H(+)</text>
        <dbReference type="Rhea" id="RHEA:16437"/>
        <dbReference type="ChEBI" id="CHEBI:15378"/>
        <dbReference type="ChEBI" id="CHEBI:16042"/>
        <dbReference type="ChEBI" id="CHEBI:17792"/>
        <dbReference type="ChEBI" id="CHEBI:57925"/>
        <dbReference type="ChEBI" id="CHEBI:90779"/>
        <dbReference type="EC" id="2.5.1.18"/>
    </reaction>
</comment>
<feature type="domain" description="GST N-terminal" evidence="5">
    <location>
        <begin position="2"/>
        <end position="79"/>
    </location>
</feature>
<proteinExistence type="inferred from homology"/>
<dbReference type="EC" id="2.5.1.18" evidence="1"/>
<dbReference type="WBParaSite" id="ACRNAN_scaffold14505.g26086.t1">
    <property type="protein sequence ID" value="ACRNAN_scaffold14505.g26086.t1"/>
    <property type="gene ID" value="ACRNAN_scaffold14505.g26086"/>
</dbReference>
<dbReference type="SUPFAM" id="SSF47616">
    <property type="entry name" value="GST C-terminal domain-like"/>
    <property type="match status" value="1"/>
</dbReference>
<evidence type="ECO:0000259" key="5">
    <source>
        <dbReference type="PROSITE" id="PS50404"/>
    </source>
</evidence>
<evidence type="ECO:0000313" key="7">
    <source>
        <dbReference type="Proteomes" id="UP000887540"/>
    </source>
</evidence>
<dbReference type="AlphaFoldDB" id="A0A914CTN0"/>
<dbReference type="SFLD" id="SFLDG01205">
    <property type="entry name" value="AMPS.1"/>
    <property type="match status" value="1"/>
</dbReference>
<evidence type="ECO:0000313" key="8">
    <source>
        <dbReference type="WBParaSite" id="ACRNAN_scaffold14505.g26086.t1"/>
    </source>
</evidence>
<dbReference type="PANTHER" id="PTHR11571">
    <property type="entry name" value="GLUTATHIONE S-TRANSFERASE"/>
    <property type="match status" value="1"/>
</dbReference>
<dbReference type="FunFam" id="3.40.30.10:FF:000035">
    <property type="entry name" value="hematopoietic prostaglandin D synthase"/>
    <property type="match status" value="1"/>
</dbReference>
<dbReference type="SUPFAM" id="SSF52833">
    <property type="entry name" value="Thioredoxin-like"/>
    <property type="match status" value="1"/>
</dbReference>
<dbReference type="InterPro" id="IPR036282">
    <property type="entry name" value="Glutathione-S-Trfase_C_sf"/>
</dbReference>
<dbReference type="Gene3D" id="3.40.30.10">
    <property type="entry name" value="Glutaredoxin"/>
    <property type="match status" value="1"/>
</dbReference>
<dbReference type="PROSITE" id="PS50405">
    <property type="entry name" value="GST_CTER"/>
    <property type="match status" value="1"/>
</dbReference>
<dbReference type="GO" id="GO:0004364">
    <property type="term" value="F:glutathione transferase activity"/>
    <property type="evidence" value="ECO:0007669"/>
    <property type="project" value="UniProtKB-EC"/>
</dbReference>
<dbReference type="InterPro" id="IPR050213">
    <property type="entry name" value="GST_superfamily"/>
</dbReference>
<dbReference type="Gene3D" id="1.20.1050.10">
    <property type="match status" value="1"/>
</dbReference>
<keyword evidence="2" id="KW-0808">Transferase</keyword>
<feature type="domain" description="GST C-terminal" evidence="6">
    <location>
        <begin position="81"/>
        <end position="220"/>
    </location>
</feature>
<dbReference type="InterPro" id="IPR036249">
    <property type="entry name" value="Thioredoxin-like_sf"/>
</dbReference>
<dbReference type="CDD" id="cd03039">
    <property type="entry name" value="GST_N_Sigma_like"/>
    <property type="match status" value="1"/>
</dbReference>
<evidence type="ECO:0000256" key="1">
    <source>
        <dbReference type="ARBA" id="ARBA00012452"/>
    </source>
</evidence>
<dbReference type="PANTHER" id="PTHR11571:SF224">
    <property type="entry name" value="HEMATOPOIETIC PROSTAGLANDIN D SYNTHASE"/>
    <property type="match status" value="1"/>
</dbReference>
<organism evidence="7 8">
    <name type="scientific">Acrobeloides nanus</name>
    <dbReference type="NCBI Taxonomy" id="290746"/>
    <lineage>
        <taxon>Eukaryota</taxon>
        <taxon>Metazoa</taxon>
        <taxon>Ecdysozoa</taxon>
        <taxon>Nematoda</taxon>
        <taxon>Chromadorea</taxon>
        <taxon>Rhabditida</taxon>
        <taxon>Tylenchina</taxon>
        <taxon>Cephalobomorpha</taxon>
        <taxon>Cephaloboidea</taxon>
        <taxon>Cephalobidae</taxon>
        <taxon>Acrobeloides</taxon>
    </lineage>
</organism>
<sequence>MVHYKLQYFSFRGFGEPIRLLFHYVGQNFEDEIINMENWPAYKPKTPYGHLPILFIDGKALPESRSIARFIAKEHNFAGSDNYESERLNSIVDFLMDFFLNVFPYILAKNGFKTYQDFLNGKISNDLNEIAEKLYNELWVPNSQHDLPILEKLLKESETGFFGKAGVTWVDFYVAELINTVEGVEPETLNKYLEVINFKRRVYELPKIKDYVETRRKSPI</sequence>
<dbReference type="PROSITE" id="PS50404">
    <property type="entry name" value="GST_NTER"/>
    <property type="match status" value="1"/>
</dbReference>
<dbReference type="InterPro" id="IPR010987">
    <property type="entry name" value="Glutathione-S-Trfase_C-like"/>
</dbReference>